<organism evidence="3 4">
    <name type="scientific">Puccinia sorghi</name>
    <dbReference type="NCBI Taxonomy" id="27349"/>
    <lineage>
        <taxon>Eukaryota</taxon>
        <taxon>Fungi</taxon>
        <taxon>Dikarya</taxon>
        <taxon>Basidiomycota</taxon>
        <taxon>Pucciniomycotina</taxon>
        <taxon>Pucciniomycetes</taxon>
        <taxon>Pucciniales</taxon>
        <taxon>Pucciniaceae</taxon>
        <taxon>Puccinia</taxon>
    </lineage>
</organism>
<evidence type="ECO:0000256" key="2">
    <source>
        <dbReference type="SAM" id="Phobius"/>
    </source>
</evidence>
<dbReference type="Proteomes" id="UP000037035">
    <property type="component" value="Unassembled WGS sequence"/>
</dbReference>
<feature type="transmembrane region" description="Helical" evidence="2">
    <location>
        <begin position="169"/>
        <end position="190"/>
    </location>
</feature>
<evidence type="ECO:0000256" key="1">
    <source>
        <dbReference type="SAM" id="MobiDB-lite"/>
    </source>
</evidence>
<evidence type="ECO:0000313" key="4">
    <source>
        <dbReference type="Proteomes" id="UP000037035"/>
    </source>
</evidence>
<evidence type="ECO:0000313" key="3">
    <source>
        <dbReference type="EMBL" id="KNZ60205.1"/>
    </source>
</evidence>
<feature type="transmembrane region" description="Helical" evidence="2">
    <location>
        <begin position="556"/>
        <end position="578"/>
    </location>
</feature>
<keyword evidence="2" id="KW-1133">Transmembrane helix</keyword>
<accession>A0A0L6VJ94</accession>
<feature type="region of interest" description="Disordered" evidence="1">
    <location>
        <begin position="382"/>
        <end position="403"/>
    </location>
</feature>
<protein>
    <submittedName>
        <fullName evidence="3">Uncharacterized protein</fullName>
    </submittedName>
</protein>
<reference evidence="3 4" key="1">
    <citation type="submission" date="2015-08" db="EMBL/GenBank/DDBJ databases">
        <title>Next Generation Sequencing and Analysis of the Genome of Puccinia sorghi L Schw, the Causal Agent of Maize Common Rust.</title>
        <authorList>
            <person name="Rochi L."/>
            <person name="Burguener G."/>
            <person name="Darino M."/>
            <person name="Turjanski A."/>
            <person name="Kreff E."/>
            <person name="Dieguez M.J."/>
            <person name="Sacco F."/>
        </authorList>
    </citation>
    <scope>NUCLEOTIDE SEQUENCE [LARGE SCALE GENOMIC DNA]</scope>
    <source>
        <strain evidence="3 4">RO10H11247</strain>
    </source>
</reference>
<keyword evidence="2" id="KW-0472">Membrane</keyword>
<keyword evidence="2" id="KW-0812">Transmembrane</keyword>
<proteinExistence type="predicted"/>
<name>A0A0L6VJ94_9BASI</name>
<dbReference type="VEuPathDB" id="FungiDB:VP01_1596g1"/>
<sequence length="717" mass="80636">MGGGEEEGESGLGGSRRRERGESAGSMEVDGWIGWLMLMMLEGDGGCCFGREGQLLRREREETQRGVVNGWIIKAGRCFKKSFWLLFLYINIKNRYKILYSEKSARVRVSCVWLVCIQKETVHNTVSSHSPTCAGYQEKKKKIKLNKAIHELLILKPSSGKFNQGLLRLWLETPAIWCLLTQLTLYAASAKVRKSARLNQRALMVVVSVFAVVTFPIISNSRSLLSLRTHTHTSNTPHSYITPSAANLKVVIRIGISCKRLDERQRRKLSSPSCVCVLTNSVGCCYSYSGIHTQTDQDAASYKTISSSMNGWETDHQVSQNTWLLFFFFLFFFFNLMRVSRSCGERTSPRPDYHASYIAMCNSNQYLAPTSRVQTISVLHRDCDKPSNKPNGENNPPPRENKDEGLLPLRIAFLHNLYGLIIYNCKLRAQDVLSGGGETFHLASFSPYPQRDPEHTSQLRSSIIHSVCGSNASVAPTEKKKKKKKKKLFIYFGPAGRETSHDQIHLELDLRLQLLMGWLRDVIISCNQVVTDSNIKPSRRSQLLPKHPNRSKLARGIIYLFHMLSILQLAAGFLYRVFHAECWFQAGSVPFFFVLEGETTKKEMLYTRVNRRPSDRSTGMVATLSVSPILLLSPAKLGAKKKTKKSPFFTVLYITTNAAVFTNHHRNSTNGHTSTSRGISSTRRDGALGAGPLVGVQLRVLLIDSSGERPRPRRHGG</sequence>
<feature type="region of interest" description="Disordered" evidence="1">
    <location>
        <begin position="1"/>
        <end position="23"/>
    </location>
</feature>
<comment type="caution">
    <text evidence="3">The sequence shown here is derived from an EMBL/GenBank/DDBJ whole genome shotgun (WGS) entry which is preliminary data.</text>
</comment>
<dbReference type="EMBL" id="LAVV01006388">
    <property type="protein sequence ID" value="KNZ60205.1"/>
    <property type="molecule type" value="Genomic_DNA"/>
</dbReference>
<keyword evidence="4" id="KW-1185">Reference proteome</keyword>
<feature type="region of interest" description="Disordered" evidence="1">
    <location>
        <begin position="664"/>
        <end position="688"/>
    </location>
</feature>
<gene>
    <name evidence="3" type="ORF">VP01_1596g1</name>
</gene>
<feature type="transmembrane region" description="Helical" evidence="2">
    <location>
        <begin position="322"/>
        <end position="340"/>
    </location>
</feature>
<feature type="transmembrane region" description="Helical" evidence="2">
    <location>
        <begin position="202"/>
        <end position="219"/>
    </location>
</feature>
<dbReference type="AlphaFoldDB" id="A0A0L6VJ94"/>